<dbReference type="OrthoDB" id="5383943at2759"/>
<evidence type="ECO:0000313" key="3">
    <source>
        <dbReference type="Proteomes" id="UP000664203"/>
    </source>
</evidence>
<dbReference type="Proteomes" id="UP000664203">
    <property type="component" value="Unassembled WGS sequence"/>
</dbReference>
<accession>A0A8H3PF79</accession>
<dbReference type="AlphaFoldDB" id="A0A8H3PF79"/>
<protein>
    <submittedName>
        <fullName evidence="2">Uncharacterized protein</fullName>
    </submittedName>
</protein>
<organism evidence="2 3">
    <name type="scientific">Alectoria fallacina</name>
    <dbReference type="NCBI Taxonomy" id="1903189"/>
    <lineage>
        <taxon>Eukaryota</taxon>
        <taxon>Fungi</taxon>
        <taxon>Dikarya</taxon>
        <taxon>Ascomycota</taxon>
        <taxon>Pezizomycotina</taxon>
        <taxon>Lecanoromycetes</taxon>
        <taxon>OSLEUM clade</taxon>
        <taxon>Lecanoromycetidae</taxon>
        <taxon>Lecanorales</taxon>
        <taxon>Lecanorineae</taxon>
        <taxon>Parmeliaceae</taxon>
        <taxon>Alectoria</taxon>
    </lineage>
</organism>
<feature type="coiled-coil region" evidence="1">
    <location>
        <begin position="114"/>
        <end position="148"/>
    </location>
</feature>
<keyword evidence="3" id="KW-1185">Reference proteome</keyword>
<proteinExistence type="predicted"/>
<evidence type="ECO:0000313" key="2">
    <source>
        <dbReference type="EMBL" id="CAF9939065.1"/>
    </source>
</evidence>
<evidence type="ECO:0000256" key="1">
    <source>
        <dbReference type="SAM" id="Coils"/>
    </source>
</evidence>
<sequence length="375" mass="40772">MKAVMNQIMYYKGAPKSSPNNHRIPMNFISKVGQLGGTVFHDHLPDSHGLHVIALVSRISDISGSITHRGGFKQHDIHRLSRLVQRATSTGSGAELRVTRLVVEEVNEDVQTGLEGLARENAELRQGQAQLKMEQEKQTAALERLSDKETIKALANEVWRQAGSSGTALLVGQRRNITDDRCTEGAAFHSHLGITASTSDSHEKDRGIEDKDSQLTIADVSKLVERLLGSICYGVRVVDVGCPPTLALDQRIVVALERWTLDDASTLIYLEAAAYSAEVRLPQVTVAAAKIVESADKIEIPTISFFCDVPLTSDVEHLGSDDQAASTSPPLLGLIYSLIFQLSQLLPRLTTIGSLIAFSQVVSLKASFSSWSLAL</sequence>
<comment type="caution">
    <text evidence="2">The sequence shown here is derived from an EMBL/GenBank/DDBJ whole genome shotgun (WGS) entry which is preliminary data.</text>
</comment>
<gene>
    <name evidence="2" type="ORF">ALECFALPRED_007968</name>
</gene>
<reference evidence="2" key="1">
    <citation type="submission" date="2021-03" db="EMBL/GenBank/DDBJ databases">
        <authorList>
            <person name="Tagirdzhanova G."/>
        </authorList>
    </citation>
    <scope>NUCLEOTIDE SEQUENCE</scope>
</reference>
<dbReference type="EMBL" id="CAJPDR010000536">
    <property type="protein sequence ID" value="CAF9939065.1"/>
    <property type="molecule type" value="Genomic_DNA"/>
</dbReference>
<keyword evidence="1" id="KW-0175">Coiled coil</keyword>
<name>A0A8H3PF79_9LECA</name>